<keyword evidence="5" id="KW-0813">Transport</keyword>
<gene>
    <name evidence="15" type="ORF">ECPE_LOCUS11751</name>
</gene>
<evidence type="ECO:0000256" key="5">
    <source>
        <dbReference type="ARBA" id="ARBA00022448"/>
    </source>
</evidence>
<dbReference type="GO" id="GO:0090114">
    <property type="term" value="P:COPII-coated vesicle budding"/>
    <property type="evidence" value="ECO:0007669"/>
    <property type="project" value="TreeGrafter"/>
</dbReference>
<dbReference type="SMART" id="SM00320">
    <property type="entry name" value="WD40"/>
    <property type="match status" value="2"/>
</dbReference>
<evidence type="ECO:0000256" key="2">
    <source>
        <dbReference type="ARBA" id="ARBA00004567"/>
    </source>
</evidence>
<evidence type="ECO:0000256" key="12">
    <source>
        <dbReference type="ARBA" id="ARBA00023228"/>
    </source>
</evidence>
<evidence type="ECO:0000256" key="4">
    <source>
        <dbReference type="ARBA" id="ARBA00019195"/>
    </source>
</evidence>
<evidence type="ECO:0000256" key="7">
    <source>
        <dbReference type="ARBA" id="ARBA00022737"/>
    </source>
</evidence>
<keyword evidence="10" id="KW-0811">Translocation</keyword>
<accession>A0A183AXR6</accession>
<keyword evidence="7" id="KW-0677">Repeat</keyword>
<proteinExistence type="inferred from homology"/>
<dbReference type="PANTHER" id="PTHR11024:SF2">
    <property type="entry name" value="PROTEIN SEC13 HOMOLOG"/>
    <property type="match status" value="1"/>
</dbReference>
<dbReference type="Proteomes" id="UP000272942">
    <property type="component" value="Unassembled WGS sequence"/>
</dbReference>
<keyword evidence="8" id="KW-0509">mRNA transport</keyword>
<evidence type="ECO:0000256" key="1">
    <source>
        <dbReference type="ARBA" id="ARBA00004371"/>
    </source>
</evidence>
<dbReference type="GO" id="GO:0006606">
    <property type="term" value="P:protein import into nucleus"/>
    <property type="evidence" value="ECO:0007669"/>
    <property type="project" value="TreeGrafter"/>
</dbReference>
<dbReference type="GO" id="GO:0005764">
    <property type="term" value="C:lysosome"/>
    <property type="evidence" value="ECO:0007669"/>
    <property type="project" value="UniProtKB-SubCell"/>
</dbReference>
<evidence type="ECO:0000256" key="8">
    <source>
        <dbReference type="ARBA" id="ARBA00022816"/>
    </source>
</evidence>
<sequence>MAGTQTIDTNHEDMIHDAQLDYYGTTLATASSDESIKIFDVRNKKQVLLATLHEHKGPVWSLSWSHPMYGNLLASCGYDRRVIIWRELGGRWDKVYEYTDHTSSGGLEGA</sequence>
<feature type="repeat" description="WD" evidence="14">
    <location>
        <begin position="52"/>
        <end position="85"/>
    </location>
</feature>
<evidence type="ECO:0000313" key="16">
    <source>
        <dbReference type="Proteomes" id="UP000272942"/>
    </source>
</evidence>
<dbReference type="Pfam" id="PF00400">
    <property type="entry name" value="WD40"/>
    <property type="match status" value="2"/>
</dbReference>
<dbReference type="GO" id="GO:0032527">
    <property type="term" value="P:protein exit from endoplasmic reticulum"/>
    <property type="evidence" value="ECO:0007669"/>
    <property type="project" value="TreeGrafter"/>
</dbReference>
<evidence type="ECO:0000313" key="17">
    <source>
        <dbReference type="WBParaSite" id="ECPE_0001178601-mRNA-1"/>
    </source>
</evidence>
<dbReference type="PROSITE" id="PS50082">
    <property type="entry name" value="WD_REPEATS_2"/>
    <property type="match status" value="2"/>
</dbReference>
<dbReference type="SUPFAM" id="SSF50978">
    <property type="entry name" value="WD40 repeat-like"/>
    <property type="match status" value="1"/>
</dbReference>
<evidence type="ECO:0000256" key="9">
    <source>
        <dbReference type="ARBA" id="ARBA00022927"/>
    </source>
</evidence>
<feature type="repeat" description="WD" evidence="14">
    <location>
        <begin position="8"/>
        <end position="49"/>
    </location>
</feature>
<dbReference type="Gene3D" id="2.130.10.10">
    <property type="entry name" value="YVTN repeat-like/Quinoprotein amine dehydrogenase"/>
    <property type="match status" value="1"/>
</dbReference>
<reference evidence="15 16" key="2">
    <citation type="submission" date="2018-11" db="EMBL/GenBank/DDBJ databases">
        <authorList>
            <consortium name="Pathogen Informatics"/>
        </authorList>
    </citation>
    <scope>NUCLEOTIDE SEQUENCE [LARGE SCALE GENOMIC DNA]</scope>
    <source>
        <strain evidence="15 16">Egypt</strain>
    </source>
</reference>
<keyword evidence="11" id="KW-0906">Nuclear pore complex</keyword>
<name>A0A183AXR6_9TREM</name>
<dbReference type="GO" id="GO:0031080">
    <property type="term" value="C:nuclear pore outer ring"/>
    <property type="evidence" value="ECO:0007669"/>
    <property type="project" value="TreeGrafter"/>
</dbReference>
<evidence type="ECO:0000313" key="15">
    <source>
        <dbReference type="EMBL" id="VDP88909.1"/>
    </source>
</evidence>
<dbReference type="GO" id="GO:0005198">
    <property type="term" value="F:structural molecule activity"/>
    <property type="evidence" value="ECO:0007669"/>
    <property type="project" value="InterPro"/>
</dbReference>
<dbReference type="OrthoDB" id="364224at2759"/>
<dbReference type="GO" id="GO:0032008">
    <property type="term" value="P:positive regulation of TOR signaling"/>
    <property type="evidence" value="ECO:0007669"/>
    <property type="project" value="TreeGrafter"/>
</dbReference>
<dbReference type="InterPro" id="IPR036322">
    <property type="entry name" value="WD40_repeat_dom_sf"/>
</dbReference>
<protein>
    <recommendedName>
        <fullName evidence="4">Protein SEC13 homolog</fullName>
    </recommendedName>
</protein>
<dbReference type="AlphaFoldDB" id="A0A183AXR6"/>
<dbReference type="InterPro" id="IPR015943">
    <property type="entry name" value="WD40/YVTN_repeat-like_dom_sf"/>
</dbReference>
<reference evidence="17" key="1">
    <citation type="submission" date="2016-06" db="UniProtKB">
        <authorList>
            <consortium name="WormBaseParasite"/>
        </authorList>
    </citation>
    <scope>IDENTIFICATION</scope>
</reference>
<dbReference type="PANTHER" id="PTHR11024">
    <property type="entry name" value="NUCLEAR PORE COMPLEX PROTEIN SEC13 / SEH1 FAMILY MEMBER"/>
    <property type="match status" value="1"/>
</dbReference>
<dbReference type="WBParaSite" id="ECPE_0001178601-mRNA-1">
    <property type="protein sequence ID" value="ECPE_0001178601-mRNA-1"/>
    <property type="gene ID" value="ECPE_0001178601"/>
</dbReference>
<keyword evidence="12" id="KW-0458">Lysosome</keyword>
<comment type="similarity">
    <text evidence="3">Belongs to the WD repeat SEC13 family.</text>
</comment>
<evidence type="ECO:0000256" key="3">
    <source>
        <dbReference type="ARBA" id="ARBA00010102"/>
    </source>
</evidence>
<keyword evidence="6 14" id="KW-0853">WD repeat</keyword>
<organism evidence="17">
    <name type="scientific">Echinostoma caproni</name>
    <dbReference type="NCBI Taxonomy" id="27848"/>
    <lineage>
        <taxon>Eukaryota</taxon>
        <taxon>Metazoa</taxon>
        <taxon>Spiralia</taxon>
        <taxon>Lophotrochozoa</taxon>
        <taxon>Platyhelminthes</taxon>
        <taxon>Trematoda</taxon>
        <taxon>Digenea</taxon>
        <taxon>Plagiorchiida</taxon>
        <taxon>Echinostomata</taxon>
        <taxon>Echinostomatoidea</taxon>
        <taxon>Echinostomatidae</taxon>
        <taxon>Echinostoma</taxon>
    </lineage>
</organism>
<evidence type="ECO:0000256" key="10">
    <source>
        <dbReference type="ARBA" id="ARBA00023010"/>
    </source>
</evidence>
<dbReference type="GO" id="GO:0030127">
    <property type="term" value="C:COPII vesicle coat"/>
    <property type="evidence" value="ECO:0007669"/>
    <property type="project" value="TreeGrafter"/>
</dbReference>
<evidence type="ECO:0000256" key="13">
    <source>
        <dbReference type="ARBA" id="ARBA00023242"/>
    </source>
</evidence>
<dbReference type="InterPro" id="IPR037363">
    <property type="entry name" value="Sec13/Seh1_fam"/>
</dbReference>
<evidence type="ECO:0000256" key="14">
    <source>
        <dbReference type="PROSITE-ProRule" id="PRU00221"/>
    </source>
</evidence>
<keyword evidence="13" id="KW-0539">Nucleus</keyword>
<keyword evidence="9" id="KW-0653">Protein transport</keyword>
<dbReference type="GO" id="GO:0051028">
    <property type="term" value="P:mRNA transport"/>
    <property type="evidence" value="ECO:0007669"/>
    <property type="project" value="UniProtKB-KW"/>
</dbReference>
<evidence type="ECO:0000256" key="11">
    <source>
        <dbReference type="ARBA" id="ARBA00023132"/>
    </source>
</evidence>
<dbReference type="InterPro" id="IPR001680">
    <property type="entry name" value="WD40_rpt"/>
</dbReference>
<keyword evidence="16" id="KW-1185">Reference proteome</keyword>
<evidence type="ECO:0000256" key="6">
    <source>
        <dbReference type="ARBA" id="ARBA00022574"/>
    </source>
</evidence>
<comment type="subcellular location">
    <subcellularLocation>
        <location evidence="1">Lysosome</location>
    </subcellularLocation>
    <subcellularLocation>
        <location evidence="2">Nucleus</location>
        <location evidence="2">Nuclear pore complex</location>
    </subcellularLocation>
</comment>
<dbReference type="EMBL" id="UZAN01051444">
    <property type="protein sequence ID" value="VDP88909.1"/>
    <property type="molecule type" value="Genomic_DNA"/>
</dbReference>